<protein>
    <submittedName>
        <fullName evidence="1">Uncharacterized protein</fullName>
    </submittedName>
</protein>
<proteinExistence type="predicted"/>
<name>A0A655C041_SALET</name>
<evidence type="ECO:0000313" key="1">
    <source>
        <dbReference type="EMBL" id="CNT88821.1"/>
    </source>
</evidence>
<accession>A0A655C041</accession>
<organism evidence="1 2">
    <name type="scientific">Salmonella enterica subsp. enterica serovar Bovismorbificans</name>
    <dbReference type="NCBI Taxonomy" id="58097"/>
    <lineage>
        <taxon>Bacteria</taxon>
        <taxon>Pseudomonadati</taxon>
        <taxon>Pseudomonadota</taxon>
        <taxon>Gammaproteobacteria</taxon>
        <taxon>Enterobacterales</taxon>
        <taxon>Enterobacteriaceae</taxon>
        <taxon>Salmonella</taxon>
    </lineage>
</organism>
<gene>
    <name evidence="1" type="ORF">ERS008207_01258</name>
</gene>
<dbReference type="Proteomes" id="UP000042394">
    <property type="component" value="Unassembled WGS sequence"/>
</dbReference>
<dbReference type="AlphaFoldDB" id="A0A655C041"/>
<dbReference type="EMBL" id="CQPD01000010">
    <property type="protein sequence ID" value="CNT88821.1"/>
    <property type="molecule type" value="Genomic_DNA"/>
</dbReference>
<reference evidence="1 2" key="1">
    <citation type="submission" date="2015-03" db="EMBL/GenBank/DDBJ databases">
        <authorList>
            <consortium name="Pathogen Informatics"/>
        </authorList>
    </citation>
    <scope>NUCLEOTIDE SEQUENCE [LARGE SCALE GENOMIC DNA]</scope>
    <source>
        <strain evidence="1 2">D4891</strain>
    </source>
</reference>
<evidence type="ECO:0000313" key="2">
    <source>
        <dbReference type="Proteomes" id="UP000042394"/>
    </source>
</evidence>
<sequence>MYFRLHTHAGKTDRIFNAFLVVNGVLLRNHMQHAMFIAHAH</sequence>